<evidence type="ECO:0000256" key="3">
    <source>
        <dbReference type="ARBA" id="ARBA00022618"/>
    </source>
</evidence>
<comment type="subcellular location">
    <subcellularLocation>
        <location evidence="1">Cell membrane</location>
        <topology evidence="1">Single-pass type II membrane protein</topology>
    </subcellularLocation>
</comment>
<keyword evidence="6 8" id="KW-0472">Membrane</keyword>
<keyword evidence="2" id="KW-1003">Cell membrane</keyword>
<evidence type="ECO:0000256" key="5">
    <source>
        <dbReference type="ARBA" id="ARBA00022989"/>
    </source>
</evidence>
<evidence type="ECO:0000256" key="2">
    <source>
        <dbReference type="ARBA" id="ARBA00022475"/>
    </source>
</evidence>
<dbReference type="STRING" id="118101.ATN01_01115"/>
<organism evidence="9 10">
    <name type="scientific">Buchnera aphidicola subsp. Diuraphis noxia</name>
    <dbReference type="NCBI Taxonomy" id="118101"/>
    <lineage>
        <taxon>Bacteria</taxon>
        <taxon>Pseudomonadati</taxon>
        <taxon>Pseudomonadota</taxon>
        <taxon>Gammaproteobacteria</taxon>
        <taxon>Enterobacterales</taxon>
        <taxon>Erwiniaceae</taxon>
        <taxon>Buchnera</taxon>
    </lineage>
</organism>
<feature type="transmembrane region" description="Helical" evidence="8">
    <location>
        <begin position="20"/>
        <end position="42"/>
    </location>
</feature>
<evidence type="ECO:0000256" key="1">
    <source>
        <dbReference type="ARBA" id="ARBA00004401"/>
    </source>
</evidence>
<keyword evidence="4 8" id="KW-0812">Transmembrane</keyword>
<dbReference type="RefSeq" id="WP_236854822.1">
    <property type="nucleotide sequence ID" value="NZ_CP013259.1"/>
</dbReference>
<dbReference type="GO" id="GO:0051301">
    <property type="term" value="P:cell division"/>
    <property type="evidence" value="ECO:0007669"/>
    <property type="project" value="UniProtKB-KW"/>
</dbReference>
<evidence type="ECO:0000313" key="10">
    <source>
        <dbReference type="Proteomes" id="UP000093070"/>
    </source>
</evidence>
<dbReference type="AlphaFoldDB" id="A0A1B2H882"/>
<keyword evidence="3 9" id="KW-0132">Cell division</keyword>
<name>A0A1B2H882_BUCDN</name>
<evidence type="ECO:0000256" key="8">
    <source>
        <dbReference type="SAM" id="Phobius"/>
    </source>
</evidence>
<dbReference type="GO" id="GO:0005886">
    <property type="term" value="C:plasma membrane"/>
    <property type="evidence" value="ECO:0007669"/>
    <property type="project" value="UniProtKB-SubCell"/>
</dbReference>
<evidence type="ECO:0000256" key="6">
    <source>
        <dbReference type="ARBA" id="ARBA00023136"/>
    </source>
</evidence>
<dbReference type="Proteomes" id="UP000093070">
    <property type="component" value="Chromosome"/>
</dbReference>
<gene>
    <name evidence="9" type="ORF">ATN01_01115</name>
</gene>
<sequence>MKIQRYDLIQIIKNDFLSNWKIHLILLIAILISASCTVITVYKTRLLISEEENLLRIKKKKTMNGEI</sequence>
<proteinExistence type="predicted"/>
<dbReference type="InterPro" id="IPR011922">
    <property type="entry name" value="Cell_div_FtsL"/>
</dbReference>
<evidence type="ECO:0000256" key="7">
    <source>
        <dbReference type="ARBA" id="ARBA00023306"/>
    </source>
</evidence>
<keyword evidence="7" id="KW-0131">Cell cycle</keyword>
<protein>
    <submittedName>
        <fullName evidence="9">Cell division protein FtsL</fullName>
    </submittedName>
</protein>
<keyword evidence="5 8" id="KW-1133">Transmembrane helix</keyword>
<evidence type="ECO:0000256" key="4">
    <source>
        <dbReference type="ARBA" id="ARBA00022692"/>
    </source>
</evidence>
<dbReference type="EMBL" id="CP013259">
    <property type="protein sequence ID" value="ANZ22447.1"/>
    <property type="molecule type" value="Genomic_DNA"/>
</dbReference>
<reference evidence="9 10" key="1">
    <citation type="submission" date="2015-11" db="EMBL/GenBank/DDBJ databases">
        <title>The complete genome of Buchnera aphidicola from Diuraphis noxia biotype SAM.</title>
        <authorList>
            <person name="Burger N.F.V."/>
            <person name="Oberholster A.-M."/>
        </authorList>
    </citation>
    <scope>NUCLEOTIDE SEQUENCE [LARGE SCALE GENOMIC DNA]</scope>
    <source>
        <strain evidence="9">SAM</strain>
    </source>
</reference>
<accession>A0A1B2H882</accession>
<dbReference type="Pfam" id="PF04999">
    <property type="entry name" value="FtsL"/>
    <property type="match status" value="1"/>
</dbReference>
<evidence type="ECO:0000313" key="9">
    <source>
        <dbReference type="EMBL" id="ANZ22447.1"/>
    </source>
</evidence>